<evidence type="ECO:0000256" key="2">
    <source>
        <dbReference type="ARBA" id="ARBA00022801"/>
    </source>
</evidence>
<keyword evidence="2" id="KW-0378">Hydrolase</keyword>
<dbReference type="GO" id="GO:0006633">
    <property type="term" value="P:fatty acid biosynthetic process"/>
    <property type="evidence" value="ECO:0007669"/>
    <property type="project" value="InterPro"/>
</dbReference>
<dbReference type="RefSeq" id="WP_116039730.1">
    <property type="nucleotide sequence ID" value="NZ_QRDX01000002.1"/>
</dbReference>
<dbReference type="OrthoDB" id="8442777at2"/>
<dbReference type="PIRSF" id="PIRSF011489">
    <property type="entry name" value="DUF479"/>
    <property type="match status" value="1"/>
</dbReference>
<evidence type="ECO:0000313" key="4">
    <source>
        <dbReference type="EMBL" id="RED49290.1"/>
    </source>
</evidence>
<keyword evidence="5" id="KW-1185">Reference proteome</keyword>
<name>A0A3D9HIH7_9FLAO</name>
<keyword evidence="1" id="KW-0444">Lipid biosynthesis</keyword>
<dbReference type="PANTHER" id="PTHR38764">
    <property type="entry name" value="ACYL CARRIER PROTEIN PHOSPHODIESTERASE"/>
    <property type="match status" value="1"/>
</dbReference>
<sequence length="199" mass="23412">MNYLAHIYLSGDNELITIGNFTADAIKGNKYKNYPKELQIGILLHRHIDSFTDAHKTVRLSTKRLHKNYGHYAGVIVDIFYDHFLAKNWSNYSNIPLKDYVENFYNSLEANFETLPQKVKHMVPYMINGNWLLSYADIDGIQKVLDGMNRRTKNKSKMNMAINELQEYYNEFESEFTSFFKELIDTSNKKLQELNKTFL</sequence>
<protein>
    <submittedName>
        <fullName evidence="4">Acyl carrier protein phosphodiesterase</fullName>
    </submittedName>
</protein>
<evidence type="ECO:0000313" key="5">
    <source>
        <dbReference type="Proteomes" id="UP000256629"/>
    </source>
</evidence>
<comment type="caution">
    <text evidence="4">The sequence shown here is derived from an EMBL/GenBank/DDBJ whole genome shotgun (WGS) entry which is preliminary data.</text>
</comment>
<dbReference type="AlphaFoldDB" id="A0A3D9HIH7"/>
<dbReference type="Pfam" id="PF04336">
    <property type="entry name" value="ACP_PD"/>
    <property type="match status" value="1"/>
</dbReference>
<dbReference type="EMBL" id="QRDX01000002">
    <property type="protein sequence ID" value="RED49290.1"/>
    <property type="molecule type" value="Genomic_DNA"/>
</dbReference>
<gene>
    <name evidence="4" type="ORF">DFQ02_10252</name>
</gene>
<dbReference type="Proteomes" id="UP000256629">
    <property type="component" value="Unassembled WGS sequence"/>
</dbReference>
<evidence type="ECO:0000256" key="1">
    <source>
        <dbReference type="ARBA" id="ARBA00022516"/>
    </source>
</evidence>
<organism evidence="4 5">
    <name type="scientific">Seonamhaeicola aphaedonensis</name>
    <dbReference type="NCBI Taxonomy" id="1461338"/>
    <lineage>
        <taxon>Bacteria</taxon>
        <taxon>Pseudomonadati</taxon>
        <taxon>Bacteroidota</taxon>
        <taxon>Flavobacteriia</taxon>
        <taxon>Flavobacteriales</taxon>
        <taxon>Flavobacteriaceae</taxon>
    </lineage>
</organism>
<proteinExistence type="predicted"/>
<keyword evidence="3" id="KW-0443">Lipid metabolism</keyword>
<reference evidence="4 5" key="1">
    <citation type="submission" date="2018-07" db="EMBL/GenBank/DDBJ databases">
        <title>Genomic Encyclopedia of Type Strains, Phase III (KMG-III): the genomes of soil and plant-associated and newly described type strains.</title>
        <authorList>
            <person name="Whitman W."/>
        </authorList>
    </citation>
    <scope>NUCLEOTIDE SEQUENCE [LARGE SCALE GENOMIC DNA]</scope>
    <source>
        <strain evidence="4 5">CECT 8487</strain>
    </source>
</reference>
<dbReference type="GO" id="GO:0008770">
    <property type="term" value="F:[acyl-carrier-protein] phosphodiesterase activity"/>
    <property type="evidence" value="ECO:0007669"/>
    <property type="project" value="InterPro"/>
</dbReference>
<evidence type="ECO:0000256" key="3">
    <source>
        <dbReference type="ARBA" id="ARBA00023098"/>
    </source>
</evidence>
<dbReference type="InterPro" id="IPR007431">
    <property type="entry name" value="ACP_PD"/>
</dbReference>
<accession>A0A3D9HIH7</accession>
<dbReference type="PANTHER" id="PTHR38764:SF1">
    <property type="entry name" value="ACYL CARRIER PROTEIN PHOSPHODIESTERASE"/>
    <property type="match status" value="1"/>
</dbReference>